<dbReference type="RefSeq" id="WP_175228564.1">
    <property type="nucleotide sequence ID" value="NZ_CADIKH010000020.1"/>
</dbReference>
<reference evidence="5 6" key="1">
    <citation type="submission" date="2020-04" db="EMBL/GenBank/DDBJ databases">
        <authorList>
            <person name="De Canck E."/>
        </authorList>
    </citation>
    <scope>NUCLEOTIDE SEQUENCE [LARGE SCALE GENOMIC DNA]</scope>
    <source>
        <strain evidence="5 6">LMG 29542</strain>
    </source>
</reference>
<dbReference type="SMART" id="SM00534">
    <property type="entry name" value="MUTSac"/>
    <property type="match status" value="1"/>
</dbReference>
<keyword evidence="2" id="KW-0067">ATP-binding</keyword>
<feature type="domain" description="DNA mismatch repair proteins mutS family" evidence="4">
    <location>
        <begin position="348"/>
        <end position="528"/>
    </location>
</feature>
<dbReference type="GO" id="GO:0030983">
    <property type="term" value="F:mismatched DNA binding"/>
    <property type="evidence" value="ECO:0007669"/>
    <property type="project" value="InterPro"/>
</dbReference>
<gene>
    <name evidence="5" type="primary">mutS_2</name>
    <name evidence="5" type="ORF">LMG29542_04422</name>
</gene>
<name>A0A6J5E820_9BURK</name>
<organism evidence="5 6">
    <name type="scientific">Paraburkholderia humisilvae</name>
    <dbReference type="NCBI Taxonomy" id="627669"/>
    <lineage>
        <taxon>Bacteria</taxon>
        <taxon>Pseudomonadati</taxon>
        <taxon>Pseudomonadota</taxon>
        <taxon>Betaproteobacteria</taxon>
        <taxon>Burkholderiales</taxon>
        <taxon>Burkholderiaceae</taxon>
        <taxon>Paraburkholderia</taxon>
    </lineage>
</organism>
<dbReference type="GO" id="GO:0006298">
    <property type="term" value="P:mismatch repair"/>
    <property type="evidence" value="ECO:0007669"/>
    <property type="project" value="InterPro"/>
</dbReference>
<evidence type="ECO:0000256" key="2">
    <source>
        <dbReference type="ARBA" id="ARBA00022840"/>
    </source>
</evidence>
<dbReference type="Pfam" id="PF00488">
    <property type="entry name" value="MutS_V"/>
    <property type="match status" value="1"/>
</dbReference>
<evidence type="ECO:0000259" key="4">
    <source>
        <dbReference type="SMART" id="SM00534"/>
    </source>
</evidence>
<evidence type="ECO:0000256" key="3">
    <source>
        <dbReference type="ARBA" id="ARBA00023125"/>
    </source>
</evidence>
<dbReference type="InterPro" id="IPR027417">
    <property type="entry name" value="P-loop_NTPase"/>
</dbReference>
<dbReference type="EMBL" id="CADIKH010000020">
    <property type="protein sequence ID" value="CAB3762669.1"/>
    <property type="molecule type" value="Genomic_DNA"/>
</dbReference>
<dbReference type="SUPFAM" id="SSF52540">
    <property type="entry name" value="P-loop containing nucleoside triphosphate hydrolases"/>
    <property type="match status" value="1"/>
</dbReference>
<keyword evidence="1" id="KW-0547">Nucleotide-binding</keyword>
<keyword evidence="3" id="KW-0238">DNA-binding</keyword>
<keyword evidence="6" id="KW-1185">Reference proteome</keyword>
<sequence length="529" mass="59385">MGERPAPASVLTTPEPPTGCFDSILYPASHPASPQPADDVAGFFSDLLLDQIVEAVTASWQEYGLTPIFHAPLHNTDAIIYRQEIFRDLEDEHVMRAVKDFSRQMRVMRERLDRAGKRSYVQERQWWFLAAVDAYCDGVGRLYQDLDALALCSRGLRALHGYLGAYVASARFRRVAEEVMTVKSGLAGVRYCVLVKGDTVTVSDYRGEPDYTAQIEVTFEKFRRGEAENYQVVYRDADALNHVEAAILERVARLHPDIFGALSAFHARHRDFCDERAIRFDREVQFYIAYLSHIAFCRHAGLRFCYPNVSATSMAIESRQSFDLALATRFVAENAPVVCNDFYLSGPERMFVVSGPNQGGKTTFARTFGQLHYLASLGCPVPGSQAHLFLYDRIFTQFEREEAIANLRGKLQDDLVRIRHILDNATPASIVILNEIFSSTTVSDALFLSTKVMTQLCGLGALGVCVTFLTELASLSGRTVSMVGSVDPDDPTVRTYKLERRPADDLAYALAIARKYRLTYDCVKERIKP</sequence>
<dbReference type="InterPro" id="IPR045076">
    <property type="entry name" value="MutS"/>
</dbReference>
<accession>A0A6J5E820</accession>
<dbReference type="AlphaFoldDB" id="A0A6J5E820"/>
<dbReference type="PANTHER" id="PTHR11361:SF34">
    <property type="entry name" value="DNA MISMATCH REPAIR PROTEIN MSH1, MITOCHONDRIAL"/>
    <property type="match status" value="1"/>
</dbReference>
<dbReference type="GO" id="GO:0005829">
    <property type="term" value="C:cytosol"/>
    <property type="evidence" value="ECO:0007669"/>
    <property type="project" value="TreeGrafter"/>
</dbReference>
<evidence type="ECO:0000313" key="6">
    <source>
        <dbReference type="Proteomes" id="UP000494363"/>
    </source>
</evidence>
<proteinExistence type="predicted"/>
<protein>
    <submittedName>
        <fullName evidence="5">DNA mismatch repair protein MutS</fullName>
    </submittedName>
</protein>
<evidence type="ECO:0000313" key="5">
    <source>
        <dbReference type="EMBL" id="CAB3762669.1"/>
    </source>
</evidence>
<dbReference type="GO" id="GO:0140664">
    <property type="term" value="F:ATP-dependent DNA damage sensor activity"/>
    <property type="evidence" value="ECO:0007669"/>
    <property type="project" value="InterPro"/>
</dbReference>
<dbReference type="Proteomes" id="UP000494363">
    <property type="component" value="Unassembled WGS sequence"/>
</dbReference>
<evidence type="ECO:0000256" key="1">
    <source>
        <dbReference type="ARBA" id="ARBA00022741"/>
    </source>
</evidence>
<dbReference type="Gene3D" id="3.40.50.300">
    <property type="entry name" value="P-loop containing nucleotide triphosphate hydrolases"/>
    <property type="match status" value="1"/>
</dbReference>
<dbReference type="InterPro" id="IPR000432">
    <property type="entry name" value="DNA_mismatch_repair_MutS_C"/>
</dbReference>
<dbReference type="PANTHER" id="PTHR11361">
    <property type="entry name" value="DNA MISMATCH REPAIR PROTEIN MUTS FAMILY MEMBER"/>
    <property type="match status" value="1"/>
</dbReference>
<dbReference type="GO" id="GO:0005524">
    <property type="term" value="F:ATP binding"/>
    <property type="evidence" value="ECO:0007669"/>
    <property type="project" value="UniProtKB-KW"/>
</dbReference>